<accession>A0A6J7ATR6</accession>
<evidence type="ECO:0000256" key="5">
    <source>
        <dbReference type="SAM" id="Phobius"/>
    </source>
</evidence>
<dbReference type="PROSITE" id="PS50234">
    <property type="entry name" value="VWFA"/>
    <property type="match status" value="1"/>
</dbReference>
<evidence type="ECO:0000313" key="7">
    <source>
        <dbReference type="EMBL" id="CAB4836446.1"/>
    </source>
</evidence>
<evidence type="ECO:0000256" key="4">
    <source>
        <dbReference type="ARBA" id="ARBA00023136"/>
    </source>
</evidence>
<dbReference type="SUPFAM" id="SSF53300">
    <property type="entry name" value="vWA-like"/>
    <property type="match status" value="1"/>
</dbReference>
<dbReference type="Gene3D" id="3.40.50.410">
    <property type="entry name" value="von Willebrand factor, type A domain"/>
    <property type="match status" value="1"/>
</dbReference>
<dbReference type="AlphaFoldDB" id="A0A6J7ATR6"/>
<keyword evidence="4 5" id="KW-0472">Membrane</keyword>
<feature type="transmembrane region" description="Helical" evidence="5">
    <location>
        <begin position="60"/>
        <end position="78"/>
    </location>
</feature>
<protein>
    <submittedName>
        <fullName evidence="7">Unannotated protein</fullName>
    </submittedName>
</protein>
<dbReference type="InterPro" id="IPR050768">
    <property type="entry name" value="UPF0353/GerABKA_families"/>
</dbReference>
<name>A0A6J7ATR6_9ZZZZ</name>
<reference evidence="7" key="1">
    <citation type="submission" date="2020-05" db="EMBL/GenBank/DDBJ databases">
        <authorList>
            <person name="Chiriac C."/>
            <person name="Salcher M."/>
            <person name="Ghai R."/>
            <person name="Kavagutti S V."/>
        </authorList>
    </citation>
    <scope>NUCLEOTIDE SEQUENCE</scope>
</reference>
<keyword evidence="3 5" id="KW-1133">Transmembrane helix</keyword>
<evidence type="ECO:0000256" key="2">
    <source>
        <dbReference type="ARBA" id="ARBA00022692"/>
    </source>
</evidence>
<dbReference type="EMBL" id="CAFABA010000177">
    <property type="protein sequence ID" value="CAB4836446.1"/>
    <property type="molecule type" value="Genomic_DNA"/>
</dbReference>
<evidence type="ECO:0000259" key="6">
    <source>
        <dbReference type="PROSITE" id="PS50234"/>
    </source>
</evidence>
<sequence length="321" mass="33852">MTLALEFSEPVRLWLLVAVAGLLAAYVALQFTRRKYTVRFTNIALLDKVAPKGPGVRRHVVAAGFLLCIGLQVLAFAGPRRIERVPRERATVMLAIDVSLSMQATDVAPSRIEGAKEAAKAFLEELPAKFNVGLVSFSRTAVVKVSPTKDHQQVLAAIDTLQLGEGTAIGDAIVASLDAIKTVPADEEGTPPPAVIIVMSDGKTTYGTPDELATARAVDAGITVSTIAFGTPNGTITLPSERTPVAVPADREALAKIARDSGGTAYGAESTAELKEVYKGIGSSVGYVEERRSVVGWFVGLALLAAMVTALGSLAWFQRLP</sequence>
<dbReference type="PANTHER" id="PTHR22550">
    <property type="entry name" value="SPORE GERMINATION PROTEIN"/>
    <property type="match status" value="1"/>
</dbReference>
<keyword evidence="1" id="KW-1003">Cell membrane</keyword>
<proteinExistence type="predicted"/>
<evidence type="ECO:0000256" key="1">
    <source>
        <dbReference type="ARBA" id="ARBA00022475"/>
    </source>
</evidence>
<evidence type="ECO:0000256" key="3">
    <source>
        <dbReference type="ARBA" id="ARBA00022989"/>
    </source>
</evidence>
<dbReference type="SMART" id="SM00327">
    <property type="entry name" value="VWA"/>
    <property type="match status" value="1"/>
</dbReference>
<feature type="domain" description="VWFA" evidence="6">
    <location>
        <begin position="91"/>
        <end position="281"/>
    </location>
</feature>
<organism evidence="7">
    <name type="scientific">freshwater metagenome</name>
    <dbReference type="NCBI Taxonomy" id="449393"/>
    <lineage>
        <taxon>unclassified sequences</taxon>
        <taxon>metagenomes</taxon>
        <taxon>ecological metagenomes</taxon>
    </lineage>
</organism>
<keyword evidence="2 5" id="KW-0812">Transmembrane</keyword>
<dbReference type="InterPro" id="IPR036465">
    <property type="entry name" value="vWFA_dom_sf"/>
</dbReference>
<dbReference type="InterPro" id="IPR002035">
    <property type="entry name" value="VWF_A"/>
</dbReference>
<dbReference type="PANTHER" id="PTHR22550:SF5">
    <property type="entry name" value="LEUCINE ZIPPER PROTEIN 4"/>
    <property type="match status" value="1"/>
</dbReference>
<gene>
    <name evidence="7" type="ORF">UFOPK3139_02889</name>
</gene>
<dbReference type="Pfam" id="PF13519">
    <property type="entry name" value="VWA_2"/>
    <property type="match status" value="1"/>
</dbReference>
<feature type="transmembrane region" description="Helical" evidence="5">
    <location>
        <begin position="12"/>
        <end position="29"/>
    </location>
</feature>
<feature type="transmembrane region" description="Helical" evidence="5">
    <location>
        <begin position="294"/>
        <end position="317"/>
    </location>
</feature>